<feature type="coiled-coil region" evidence="2">
    <location>
        <begin position="210"/>
        <end position="250"/>
    </location>
</feature>
<dbReference type="PANTHER" id="PTHR15327">
    <property type="entry name" value="MICROFIBRIL-ASSOCIATED PROTEIN"/>
    <property type="match status" value="1"/>
</dbReference>
<evidence type="ECO:0000313" key="6">
    <source>
        <dbReference type="EMBL" id="KAH9497608.1"/>
    </source>
</evidence>
<feature type="coiled-coil region" evidence="2">
    <location>
        <begin position="135"/>
        <end position="185"/>
    </location>
</feature>
<evidence type="ECO:0000256" key="3">
    <source>
        <dbReference type="SAM" id="MobiDB-lite"/>
    </source>
</evidence>
<feature type="region of interest" description="Disordered" evidence="3">
    <location>
        <begin position="1"/>
        <end position="54"/>
    </location>
</feature>
<evidence type="ECO:0000256" key="2">
    <source>
        <dbReference type="SAM" id="Coils"/>
    </source>
</evidence>
<feature type="compositionally biased region" description="Basic and acidic residues" evidence="3">
    <location>
        <begin position="105"/>
        <end position="116"/>
    </location>
</feature>
<accession>A0A922KYS6</accession>
<gene>
    <name evidence="6" type="primary">MFAP1_1</name>
    <name evidence="6" type="ORF">DERF_013585</name>
    <name evidence="5" type="ORF">HUG17_1062</name>
</gene>
<evidence type="ECO:0000313" key="5">
    <source>
        <dbReference type="EMBL" id="KAH7645524.1"/>
    </source>
</evidence>
<reference evidence="6" key="1">
    <citation type="submission" date="2013-05" db="EMBL/GenBank/DDBJ databases">
        <authorList>
            <person name="Yim A.K.Y."/>
            <person name="Chan T.F."/>
            <person name="Ji K.M."/>
            <person name="Liu X.Y."/>
            <person name="Zhou J.W."/>
            <person name="Li R.Q."/>
            <person name="Yang K.Y."/>
            <person name="Li J."/>
            <person name="Li M."/>
            <person name="Law P.T.W."/>
            <person name="Wu Y.L."/>
            <person name="Cai Z.L."/>
            <person name="Qin H."/>
            <person name="Bao Y."/>
            <person name="Leung R.K.K."/>
            <person name="Ng P.K.S."/>
            <person name="Zou J."/>
            <person name="Zhong X.J."/>
            <person name="Ran P.X."/>
            <person name="Zhong N.S."/>
            <person name="Liu Z.G."/>
            <person name="Tsui S.K.W."/>
        </authorList>
    </citation>
    <scope>NUCLEOTIDE SEQUENCE</scope>
    <source>
        <strain evidence="6">Derf</strain>
        <tissue evidence="6">Whole organism</tissue>
    </source>
</reference>
<feature type="domain" description="Micro-fibrillar-associated protein 1 C-terminal" evidence="4">
    <location>
        <begin position="110"/>
        <end position="328"/>
    </location>
</feature>
<dbReference type="AlphaFoldDB" id="A0A922KYS6"/>
<dbReference type="EMBL" id="ASGP02000007">
    <property type="protein sequence ID" value="KAH9497608.1"/>
    <property type="molecule type" value="Genomic_DNA"/>
</dbReference>
<feature type="compositionally biased region" description="Acidic residues" evidence="3">
    <location>
        <begin position="34"/>
        <end position="46"/>
    </location>
</feature>
<reference evidence="5" key="2">
    <citation type="submission" date="2020-06" db="EMBL/GenBank/DDBJ databases">
        <authorList>
            <person name="Ji K."/>
            <person name="Li J."/>
        </authorList>
    </citation>
    <scope>NUCLEOTIDE SEQUENCE</scope>
    <source>
        <strain evidence="5">JKM2019</strain>
        <tissue evidence="5">Whole body</tissue>
    </source>
</reference>
<dbReference type="InterPro" id="IPR033194">
    <property type="entry name" value="MFAP1"/>
</dbReference>
<feature type="compositionally biased region" description="Acidic residues" evidence="3">
    <location>
        <begin position="93"/>
        <end position="104"/>
    </location>
</feature>
<dbReference type="Proteomes" id="UP000828236">
    <property type="component" value="Unassembled WGS sequence"/>
</dbReference>
<keyword evidence="7" id="KW-1185">Reference proteome</keyword>
<comment type="similarity">
    <text evidence="1">Belongs to the MFAP1 family.</text>
</comment>
<proteinExistence type="inferred from homology"/>
<feature type="region of interest" description="Disordered" evidence="3">
    <location>
        <begin position="349"/>
        <end position="369"/>
    </location>
</feature>
<comment type="caution">
    <text evidence="6">The sequence shown here is derived from an EMBL/GenBank/DDBJ whole genome shotgun (WGS) entry which is preliminary data.</text>
</comment>
<sequence>MRRLIKFREQSNKEGSRPTIKPQVIKSGQKSDQEESDPELEHDEDGDVIRRRHRHREVIDAEENDDENIERRHELLKQRMLKLKLEPAQNAFSDDDENDEEESENESKYSEDEVMPRLKPIFVSKKDSITINEKEEQERKRIETAELEAKIALEERRRSTLKLIKEDRRREEEEREKNKAAAEEEAIIKGIASVITDDEDDETAFELWKVRELRRIKREKEEEEQRDRERREIERLRNMTEEERQEELKKNPRVVTNQQKKGKYKFLQKYYHRGAFYLDAEDQVFKRDFAQPTLEDHFDKSVLPSVMQVKNFGLAGRTKYTHLTDVDTTAFDSAWSAKDNTHAIQFHQAHGGGMKQSFERPGKRKKMKI</sequence>
<evidence type="ECO:0000313" key="7">
    <source>
        <dbReference type="Proteomes" id="UP000790347"/>
    </source>
</evidence>
<dbReference type="Proteomes" id="UP000790347">
    <property type="component" value="Unassembled WGS sequence"/>
</dbReference>
<dbReference type="InterPro" id="IPR009730">
    <property type="entry name" value="MFAP1_C"/>
</dbReference>
<reference evidence="6" key="4">
    <citation type="journal article" date="2022" name="Res Sq">
        <title>Comparative Genomics Reveals Insights into the Divergent Evolution of Astigmatic Mites and Household Pest Adaptations.</title>
        <authorList>
            <person name="Xiong Q."/>
            <person name="Wan A.T.-Y."/>
            <person name="Liu X.-Y."/>
            <person name="Fung C.S.-H."/>
            <person name="Xiao X."/>
            <person name="Malainual N."/>
            <person name="Hou J."/>
            <person name="Wang L."/>
            <person name="Wang M."/>
            <person name="Yang K."/>
            <person name="Cui Y."/>
            <person name="Leung E."/>
            <person name="Nong W."/>
            <person name="Shin S.-K."/>
            <person name="Au S."/>
            <person name="Jeong K.Y."/>
            <person name="Chew F.T."/>
            <person name="Hui J."/>
            <person name="Leung T.F."/>
            <person name="Tungtrongchitr A."/>
            <person name="Zhong N."/>
            <person name="Liu Z."/>
            <person name="Tsui S."/>
        </authorList>
    </citation>
    <scope>NUCLEOTIDE SEQUENCE</scope>
    <source>
        <strain evidence="6">Derf</strain>
        <tissue evidence="6">Whole organism</tissue>
    </source>
</reference>
<reference evidence="5" key="3">
    <citation type="journal article" date="2021" name="World Allergy Organ. J.">
        <title>Chromosome-level assembly of Dermatophagoides farinae genome and transcriptome reveals two novel allergens Der f 37 and Der f 39.</title>
        <authorList>
            <person name="Chen J."/>
            <person name="Cai Z."/>
            <person name="Fan D."/>
            <person name="Hu J."/>
            <person name="Hou Y."/>
            <person name="He Y."/>
            <person name="Zhang Z."/>
            <person name="Zhao Z."/>
            <person name="Gao P."/>
            <person name="Hu W."/>
            <person name="Sun J."/>
            <person name="Li J."/>
            <person name="Ji K."/>
        </authorList>
    </citation>
    <scope>NUCLEOTIDE SEQUENCE</scope>
    <source>
        <strain evidence="5">JKM2019</strain>
    </source>
</reference>
<protein>
    <submittedName>
        <fullName evidence="5 6">Microfibrillar-associated protein 1</fullName>
    </submittedName>
</protein>
<dbReference type="Pfam" id="PF06991">
    <property type="entry name" value="MFAP1"/>
    <property type="match status" value="1"/>
</dbReference>
<feature type="compositionally biased region" description="Basic and acidic residues" evidence="3">
    <location>
        <begin position="1"/>
        <end position="16"/>
    </location>
</feature>
<dbReference type="OrthoDB" id="1111734at2759"/>
<feature type="region of interest" description="Disordered" evidence="3">
    <location>
        <begin position="84"/>
        <end position="116"/>
    </location>
</feature>
<organism evidence="6 7">
    <name type="scientific">Dermatophagoides farinae</name>
    <name type="common">American house dust mite</name>
    <dbReference type="NCBI Taxonomy" id="6954"/>
    <lineage>
        <taxon>Eukaryota</taxon>
        <taxon>Metazoa</taxon>
        <taxon>Ecdysozoa</taxon>
        <taxon>Arthropoda</taxon>
        <taxon>Chelicerata</taxon>
        <taxon>Arachnida</taxon>
        <taxon>Acari</taxon>
        <taxon>Acariformes</taxon>
        <taxon>Sarcoptiformes</taxon>
        <taxon>Astigmata</taxon>
        <taxon>Psoroptidia</taxon>
        <taxon>Analgoidea</taxon>
        <taxon>Pyroglyphidae</taxon>
        <taxon>Dermatophagoidinae</taxon>
        <taxon>Dermatophagoides</taxon>
    </lineage>
</organism>
<dbReference type="EMBL" id="SDOV01000001">
    <property type="protein sequence ID" value="KAH7645524.1"/>
    <property type="molecule type" value="Genomic_DNA"/>
</dbReference>
<evidence type="ECO:0000256" key="1">
    <source>
        <dbReference type="ARBA" id="ARBA00008155"/>
    </source>
</evidence>
<keyword evidence="2" id="KW-0175">Coiled coil</keyword>
<name>A0A922KYS6_DERFA</name>
<evidence type="ECO:0000259" key="4">
    <source>
        <dbReference type="Pfam" id="PF06991"/>
    </source>
</evidence>